<dbReference type="InterPro" id="IPR050396">
    <property type="entry name" value="Glycosyltr_51/Transpeptidase"/>
</dbReference>
<comment type="catalytic activity">
    <reaction evidence="11">
        <text>[GlcNAc-(1-&gt;4)-Mur2Ac(oyl-L-Ala-gamma-D-Glu-L-Lys-D-Ala-D-Ala)](n)-di-trans,octa-cis-undecaprenyl diphosphate + beta-D-GlcNAc-(1-&gt;4)-Mur2Ac(oyl-L-Ala-gamma-D-Glu-L-Lys-D-Ala-D-Ala)-di-trans,octa-cis-undecaprenyl diphosphate = [GlcNAc-(1-&gt;4)-Mur2Ac(oyl-L-Ala-gamma-D-Glu-L-Lys-D-Ala-D-Ala)](n+1)-di-trans,octa-cis-undecaprenyl diphosphate + di-trans,octa-cis-undecaprenyl diphosphate + H(+)</text>
        <dbReference type="Rhea" id="RHEA:23708"/>
        <dbReference type="Rhea" id="RHEA-COMP:9602"/>
        <dbReference type="Rhea" id="RHEA-COMP:9603"/>
        <dbReference type="ChEBI" id="CHEBI:15378"/>
        <dbReference type="ChEBI" id="CHEBI:58405"/>
        <dbReference type="ChEBI" id="CHEBI:60033"/>
        <dbReference type="ChEBI" id="CHEBI:78435"/>
        <dbReference type="EC" id="2.4.99.28"/>
    </reaction>
</comment>
<dbReference type="InterPro" id="IPR012338">
    <property type="entry name" value="Beta-lactam/transpept-like"/>
</dbReference>
<dbReference type="GO" id="GO:0008955">
    <property type="term" value="F:peptidoglycan glycosyltransferase activity"/>
    <property type="evidence" value="ECO:0007669"/>
    <property type="project" value="UniProtKB-EC"/>
</dbReference>
<evidence type="ECO:0000256" key="6">
    <source>
        <dbReference type="ARBA" id="ARBA00022676"/>
    </source>
</evidence>
<dbReference type="InterPro" id="IPR009647">
    <property type="entry name" value="PBP_C"/>
</dbReference>
<evidence type="ECO:0000259" key="14">
    <source>
        <dbReference type="Pfam" id="PF00912"/>
    </source>
</evidence>
<evidence type="ECO:0000256" key="12">
    <source>
        <dbReference type="SAM" id="MobiDB-lite"/>
    </source>
</evidence>
<dbReference type="UniPathway" id="UPA00219"/>
<dbReference type="EC" id="2.4.99.28" evidence="10"/>
<dbReference type="InterPro" id="IPR001460">
    <property type="entry name" value="PCN-bd_Tpept"/>
</dbReference>
<reference evidence="16 17" key="1">
    <citation type="submission" date="2019-01" db="EMBL/GenBank/DDBJ databases">
        <authorList>
            <person name="Chen W.-M."/>
        </authorList>
    </citation>
    <scope>NUCLEOTIDE SEQUENCE [LARGE SCALE GENOMIC DNA]</scope>
    <source>
        <strain evidence="16 17">KYPY4</strain>
    </source>
</reference>
<dbReference type="SUPFAM" id="SSF53955">
    <property type="entry name" value="Lysozyme-like"/>
    <property type="match status" value="1"/>
</dbReference>
<evidence type="ECO:0000256" key="5">
    <source>
        <dbReference type="ARBA" id="ARBA00022670"/>
    </source>
</evidence>
<sequence length="778" mass="83926">MALLLLRAWPHPPLREHASTSRAFYSSDGALLRLTLAHDEQYRVWTPLAQIDPKLVQAVLLYEDRWFHQHPGFNPVSLVRAAWGTWHGPVRRGGSTLTMQLARRLYGLDTRTPAGKLQQVAAATWLELRHGKAEILEAYLNLAPYGGNIEGVGAASLVYFGKRAQHLLLPEALALAVIPQNPNRRGSLGAGQGDSTAPPWPQALAAARARLWATWQQRHPAAAHSADAAAMALPLVLRSPRQLPFAAPHAVQTLMQQRVTAPETTLTLHGPTQAVLERAIAQFIQTRRGLGVSNAAALLVDTETRAVRAWVGSADWHDAAIDGQVNATTAKRSPGSTLKPFLYALGLDQGLLHPHTVLKDAPSAFGTYHPENFDGRFEGPITAQDALVRSRNVPAVAVSARLQQPTLHGFLKAAGVARLASEQHYGLALTLGGGEVTMEELAQLYLLLARGGQHPGHPALRTLASDDTSATPRRLLSPEAAWITLQMLARNPRPDTGQPAFPPVAWKTGTSWGFRDAWTAGVFGRQVLVVWVGHFDGRSNAAFVGVQTAAPLFFQIVDSLRHQGLAPPASAEPRGLNLAQVQVCKASGELPNEACPERVPTWFIPGVSPIRVSTLHRALWVHRPSGRAVCGPGPGVEREVYEHWGPDMLQLFAQAGMPRRMPPAPPRCGSTATGRDLGESAGSGAALPSDEGPQIASPLQGARYVLRLGRAEEAGLSLRAHTRREGALFWFADEAFLGRSTPGQDLRWRPPGAGRYTLAAVDSEGASSTREVLVEFAP</sequence>
<feature type="domain" description="Glycosyl transferase family 51" evidence="14">
    <location>
        <begin position="38"/>
        <end position="185"/>
    </location>
</feature>
<dbReference type="PANTHER" id="PTHR32282">
    <property type="entry name" value="BINDING PROTEIN TRANSPEPTIDASE, PUTATIVE-RELATED"/>
    <property type="match status" value="1"/>
</dbReference>
<dbReference type="Pfam" id="PF00912">
    <property type="entry name" value="Transgly"/>
    <property type="match status" value="1"/>
</dbReference>
<dbReference type="OrthoDB" id="9766909at2"/>
<evidence type="ECO:0000256" key="1">
    <source>
        <dbReference type="ARBA" id="ARBA00004752"/>
    </source>
</evidence>
<protein>
    <recommendedName>
        <fullName evidence="10">peptidoglycan glycosyltransferase</fullName>
        <ecNumber evidence="10">2.4.99.28</ecNumber>
    </recommendedName>
</protein>
<dbReference type="InterPro" id="IPR036950">
    <property type="entry name" value="PBP_transglycosylase"/>
</dbReference>
<dbReference type="EMBL" id="SACR01000006">
    <property type="protein sequence ID" value="RVU43958.1"/>
    <property type="molecule type" value="Genomic_DNA"/>
</dbReference>
<keyword evidence="8" id="KW-0378">Hydrolase</keyword>
<dbReference type="Pfam" id="PF00905">
    <property type="entry name" value="Transpeptidase"/>
    <property type="match status" value="1"/>
</dbReference>
<accession>A0A437RAY3</accession>
<evidence type="ECO:0000256" key="7">
    <source>
        <dbReference type="ARBA" id="ARBA00022679"/>
    </source>
</evidence>
<dbReference type="Proteomes" id="UP000285575">
    <property type="component" value="Unassembled WGS sequence"/>
</dbReference>
<evidence type="ECO:0000256" key="9">
    <source>
        <dbReference type="ARBA" id="ARBA00023268"/>
    </source>
</evidence>
<evidence type="ECO:0000256" key="3">
    <source>
        <dbReference type="ARBA" id="ARBA00007739"/>
    </source>
</evidence>
<dbReference type="SUPFAM" id="SSF56601">
    <property type="entry name" value="beta-lactamase/transpeptidase-like"/>
    <property type="match status" value="1"/>
</dbReference>
<proteinExistence type="inferred from homology"/>
<dbReference type="GO" id="GO:0008658">
    <property type="term" value="F:penicillin binding"/>
    <property type="evidence" value="ECO:0007669"/>
    <property type="project" value="InterPro"/>
</dbReference>
<keyword evidence="5" id="KW-0645">Protease</keyword>
<evidence type="ECO:0000256" key="8">
    <source>
        <dbReference type="ARBA" id="ARBA00022801"/>
    </source>
</evidence>
<feature type="region of interest" description="Disordered" evidence="12">
    <location>
        <begin position="660"/>
        <end position="694"/>
    </location>
</feature>
<dbReference type="NCBIfam" id="TIGR02073">
    <property type="entry name" value="PBP_1c"/>
    <property type="match status" value="1"/>
</dbReference>
<dbReference type="Gene3D" id="1.10.3810.10">
    <property type="entry name" value="Biosynthetic peptidoglycan transglycosylase-like"/>
    <property type="match status" value="1"/>
</dbReference>
<dbReference type="InterPro" id="IPR011815">
    <property type="entry name" value="PBP_1c"/>
</dbReference>
<comment type="similarity">
    <text evidence="2">In the C-terminal section; belongs to the transpeptidase family.</text>
</comment>
<evidence type="ECO:0000256" key="10">
    <source>
        <dbReference type="ARBA" id="ARBA00044770"/>
    </source>
</evidence>
<name>A0A437RAY3_9BURK</name>
<gene>
    <name evidence="16" type="primary">pbpC</name>
    <name evidence="16" type="ORF">EOE66_19355</name>
</gene>
<dbReference type="Gene3D" id="3.40.710.10">
    <property type="entry name" value="DD-peptidase/beta-lactamase superfamily"/>
    <property type="match status" value="1"/>
</dbReference>
<evidence type="ECO:0000259" key="13">
    <source>
        <dbReference type="Pfam" id="PF00905"/>
    </source>
</evidence>
<keyword evidence="4" id="KW-0121">Carboxypeptidase</keyword>
<keyword evidence="17" id="KW-1185">Reference proteome</keyword>
<evidence type="ECO:0000256" key="11">
    <source>
        <dbReference type="ARBA" id="ARBA00049902"/>
    </source>
</evidence>
<dbReference type="Pfam" id="PF06832">
    <property type="entry name" value="BiPBP_C"/>
    <property type="match status" value="1"/>
</dbReference>
<organism evidence="16 17">
    <name type="scientific">Rubrivivax rivuli</name>
    <dbReference type="NCBI Taxonomy" id="1862385"/>
    <lineage>
        <taxon>Bacteria</taxon>
        <taxon>Pseudomonadati</taxon>
        <taxon>Pseudomonadota</taxon>
        <taxon>Betaproteobacteria</taxon>
        <taxon>Burkholderiales</taxon>
        <taxon>Sphaerotilaceae</taxon>
        <taxon>Rubrivivax</taxon>
    </lineage>
</organism>
<dbReference type="GO" id="GO:0030288">
    <property type="term" value="C:outer membrane-bounded periplasmic space"/>
    <property type="evidence" value="ECO:0007669"/>
    <property type="project" value="TreeGrafter"/>
</dbReference>
<feature type="domain" description="Penicillin-binding C-terminal" evidence="15">
    <location>
        <begin position="689"/>
        <end position="769"/>
    </location>
</feature>
<evidence type="ECO:0000313" key="17">
    <source>
        <dbReference type="Proteomes" id="UP000285575"/>
    </source>
</evidence>
<dbReference type="GO" id="GO:0009252">
    <property type="term" value="P:peptidoglycan biosynthetic process"/>
    <property type="evidence" value="ECO:0007669"/>
    <property type="project" value="UniProtKB-UniPathway"/>
</dbReference>
<comment type="similarity">
    <text evidence="3">In the N-terminal section; belongs to the glycosyltransferase 51 family.</text>
</comment>
<evidence type="ECO:0000256" key="2">
    <source>
        <dbReference type="ARBA" id="ARBA00007090"/>
    </source>
</evidence>
<dbReference type="AlphaFoldDB" id="A0A437RAY3"/>
<dbReference type="GO" id="GO:0006508">
    <property type="term" value="P:proteolysis"/>
    <property type="evidence" value="ECO:0007669"/>
    <property type="project" value="UniProtKB-KW"/>
</dbReference>
<feature type="domain" description="Penicillin-binding protein transpeptidase" evidence="13">
    <location>
        <begin position="296"/>
        <end position="514"/>
    </location>
</feature>
<dbReference type="GO" id="GO:0004180">
    <property type="term" value="F:carboxypeptidase activity"/>
    <property type="evidence" value="ECO:0007669"/>
    <property type="project" value="UniProtKB-KW"/>
</dbReference>
<dbReference type="PANTHER" id="PTHR32282:SF15">
    <property type="entry name" value="PENICILLIN-BINDING PROTEIN 1C"/>
    <property type="match status" value="1"/>
</dbReference>
<keyword evidence="7" id="KW-0808">Transferase</keyword>
<dbReference type="InterPro" id="IPR023346">
    <property type="entry name" value="Lysozyme-like_dom_sf"/>
</dbReference>
<keyword evidence="6" id="KW-0328">Glycosyltransferase</keyword>
<dbReference type="InterPro" id="IPR001264">
    <property type="entry name" value="Glyco_trans_51"/>
</dbReference>
<evidence type="ECO:0000259" key="15">
    <source>
        <dbReference type="Pfam" id="PF06832"/>
    </source>
</evidence>
<keyword evidence="9" id="KW-0511">Multifunctional enzyme</keyword>
<evidence type="ECO:0000313" key="16">
    <source>
        <dbReference type="EMBL" id="RVU43958.1"/>
    </source>
</evidence>
<comment type="pathway">
    <text evidence="1">Cell wall biogenesis; peptidoglycan biosynthesis.</text>
</comment>
<evidence type="ECO:0000256" key="4">
    <source>
        <dbReference type="ARBA" id="ARBA00022645"/>
    </source>
</evidence>
<comment type="caution">
    <text evidence="16">The sequence shown here is derived from an EMBL/GenBank/DDBJ whole genome shotgun (WGS) entry which is preliminary data.</text>
</comment>